<keyword evidence="2" id="KW-1185">Reference proteome</keyword>
<comment type="caution">
    <text evidence="1">The sequence shown here is derived from an EMBL/GenBank/DDBJ whole genome shotgun (WGS) entry which is preliminary data.</text>
</comment>
<dbReference type="OrthoDB" id="3012840at2759"/>
<reference evidence="1" key="1">
    <citation type="submission" date="2020-05" db="EMBL/GenBank/DDBJ databases">
        <title>Mycena genomes resolve the evolution of fungal bioluminescence.</title>
        <authorList>
            <person name="Tsai I.J."/>
        </authorList>
    </citation>
    <scope>NUCLEOTIDE SEQUENCE</scope>
    <source>
        <strain evidence="1">CCC161011</strain>
    </source>
</reference>
<dbReference type="EMBL" id="JACAZI010000041">
    <property type="protein sequence ID" value="KAF7326690.1"/>
    <property type="molecule type" value="Genomic_DNA"/>
</dbReference>
<dbReference type="Proteomes" id="UP000620124">
    <property type="component" value="Unassembled WGS sequence"/>
</dbReference>
<dbReference type="AlphaFoldDB" id="A0A8H6TWG4"/>
<protein>
    <submittedName>
        <fullName evidence="1">Uncharacterized protein</fullName>
    </submittedName>
</protein>
<sequence length="407" mass="44719">MVPPPMTTSTTSGSPLDMDYVEKIPFTVKQLEAAVEGCQARIVVVCNACQSARLASKRWTLICAAGPTQYSDAIAQSASGNVRGSMFTLCVTTQIAAEFGLKVQAEGRSLMESLSEPDALVSLPSSPPDHSFLVDPSTSLPIHPPSDRPIRPFVDDAQALQDFLVYKPTAYFQLLSNSESAEDLTWYNILPSGFTETMGRETTLYPDNTSLLKELLGGPQLHGGEPQSEDSAFFDSDSSLQTLVRLSLVYVALDTDHFTQEARDSKICEALLRHVEDPQNPSPFRGSEGRDFCELLQRRNIQAVAVQDIARGFGWWSGDITPFVLSPGGDYRRARDEMIGAGMPIDQIPRDLGRLFQELVAVEDPPAIYWLVARWVAVDRSLIPWEHWEHVVAAAVDSTATSDALIQ</sequence>
<evidence type="ECO:0000313" key="2">
    <source>
        <dbReference type="Proteomes" id="UP000620124"/>
    </source>
</evidence>
<gene>
    <name evidence="1" type="ORF">MVEN_02606200</name>
</gene>
<accession>A0A8H6TWG4</accession>
<evidence type="ECO:0000313" key="1">
    <source>
        <dbReference type="EMBL" id="KAF7326690.1"/>
    </source>
</evidence>
<name>A0A8H6TWG4_9AGAR</name>
<organism evidence="1 2">
    <name type="scientific">Mycena venus</name>
    <dbReference type="NCBI Taxonomy" id="2733690"/>
    <lineage>
        <taxon>Eukaryota</taxon>
        <taxon>Fungi</taxon>
        <taxon>Dikarya</taxon>
        <taxon>Basidiomycota</taxon>
        <taxon>Agaricomycotina</taxon>
        <taxon>Agaricomycetes</taxon>
        <taxon>Agaricomycetidae</taxon>
        <taxon>Agaricales</taxon>
        <taxon>Marasmiineae</taxon>
        <taxon>Mycenaceae</taxon>
        <taxon>Mycena</taxon>
    </lineage>
</organism>
<proteinExistence type="predicted"/>